<dbReference type="Proteomes" id="UP000544331">
    <property type="component" value="Unassembled WGS sequence"/>
</dbReference>
<dbReference type="EMBL" id="JAAOAN010000534">
    <property type="protein sequence ID" value="KAF5703995.1"/>
    <property type="molecule type" value="Genomic_DNA"/>
</dbReference>
<protein>
    <submittedName>
        <fullName evidence="2">Uncharacterized protein</fullName>
    </submittedName>
</protein>
<evidence type="ECO:0000313" key="2">
    <source>
        <dbReference type="EMBL" id="KAF5703995.1"/>
    </source>
</evidence>
<proteinExistence type="predicted"/>
<keyword evidence="3" id="KW-1185">Reference proteome</keyword>
<accession>A0A8H6D5D8</accession>
<sequence>MEPLLQMEIILQMEPSKPSMLKFTDSASLHLINVMSLVNTMMGSVPMFSISTLMATTTSLILPVAMLVTGTRPGYHYNGQNQNDYYDRGWPDQEYRGMQRRSRSPQPYQGGRHDERHYSPPHHNAQGNGGPQGNGGHELPEYIDPELTQEHVLSDIHVLPNWPADQHVTKHTQLTSHETSFLNALFDNWNSRFDPPIDPELPARQGKQTQLEVVTLNQDHPPPIARQDPVMLQGAMGEEEKADKVSLGLSLNYETGSVLWTWSDSQKQGVSHQYVTLDRGKTGRIKQHNKDLLVECSRRAIKRWVHDGTGRVSVLNPDEHPKLQKLVLAGDIVRSDAARQTEVSRLADASGLGNGKCVIGDLLVMRLNGGTHFVLASNCIDNQAVNRSHLITFAFVVIKKLVSHIAMSDIAENSATSIPLLNPLLLLESFPFLSLLTISFPMPPLADPVARAGSNTNNHSGRSCSRSRSPRGRRSRDINSNDQHRRRSRHPGDDDDDDERQTLSPPVPSDSDELTETVVRHGSRVAVSRRADAHVDTHEFLTSREKYIFLLLQLIRNTRESPYRITCGCRNSILKSIFDHWNTKLPAPANPILPGRLMEHTFIEGGTLKSDQPLPNSKRRACKTVVEDYRTRGAAVRLGVYINPDTNSISFPWTDTEGNPHVHGNKGFGVPGIDDPANEPAVAPITKYDNLAPDEYQKAPKFQSKVGQLLGLQARTSWHVDNAARRASKACPDKLVARVLPWKREFANLQRVTDAEPAVTQTDGHSLASNVDMAMAHHLDASELVNLRTATRHVFLHLSQRSFGYEPRLLSCGTSISFDKPDWGASQRLGSNKGQKRANEWDAGLLKQHEARKKGQPAYYTVTVNKGVSLQFSWKDAKGKIGASDKVELQPDWDMTRAEFETKFRHDLYWGNAMKSFYRDLTIATGRSMLRKFAEAKAKGSAFPLGGEHVLGDLMVNPLTRDVDDATIAKIEAHASCLKEMGRNRVPSFGVLGNFTGTTKWGSTHFGNGIKREMIMHWNGNITSGSIENQWVVNDYKFQDHNTDCFHLKWHRQIHALPTMVGVCTSQSGDEALRE</sequence>
<reference evidence="2 3" key="1">
    <citation type="submission" date="2020-05" db="EMBL/GenBank/DDBJ databases">
        <title>Identification and distribution of gene clusters putatively required for synthesis of sphingolipid metabolism inhibitors in phylogenetically diverse species of the filamentous fungus Fusarium.</title>
        <authorList>
            <person name="Kim H.-S."/>
            <person name="Busman M."/>
            <person name="Brown D.W."/>
            <person name="Divon H."/>
            <person name="Uhlig S."/>
            <person name="Proctor R.H."/>
        </authorList>
    </citation>
    <scope>NUCLEOTIDE SEQUENCE [LARGE SCALE GENOMIC DNA]</scope>
    <source>
        <strain evidence="2 3">NRRL 66235</strain>
    </source>
</reference>
<evidence type="ECO:0000256" key="1">
    <source>
        <dbReference type="SAM" id="MobiDB-lite"/>
    </source>
</evidence>
<gene>
    <name evidence="2" type="ORF">FMUND_12754</name>
</gene>
<evidence type="ECO:0000313" key="3">
    <source>
        <dbReference type="Proteomes" id="UP000544331"/>
    </source>
</evidence>
<name>A0A8H6D5D8_9HYPO</name>
<organism evidence="2 3">
    <name type="scientific">Fusarium mundagurra</name>
    <dbReference type="NCBI Taxonomy" id="1567541"/>
    <lineage>
        <taxon>Eukaryota</taxon>
        <taxon>Fungi</taxon>
        <taxon>Dikarya</taxon>
        <taxon>Ascomycota</taxon>
        <taxon>Pezizomycotina</taxon>
        <taxon>Sordariomycetes</taxon>
        <taxon>Hypocreomycetidae</taxon>
        <taxon>Hypocreales</taxon>
        <taxon>Nectriaceae</taxon>
        <taxon>Fusarium</taxon>
        <taxon>Fusarium fujikuroi species complex</taxon>
    </lineage>
</organism>
<feature type="region of interest" description="Disordered" evidence="1">
    <location>
        <begin position="97"/>
        <end position="141"/>
    </location>
</feature>
<dbReference type="AlphaFoldDB" id="A0A8H6D5D8"/>
<comment type="caution">
    <text evidence="2">The sequence shown here is derived from an EMBL/GenBank/DDBJ whole genome shotgun (WGS) entry which is preliminary data.</text>
</comment>
<feature type="compositionally biased region" description="Gly residues" evidence="1">
    <location>
        <begin position="127"/>
        <end position="136"/>
    </location>
</feature>
<dbReference type="OrthoDB" id="5103494at2759"/>
<feature type="region of interest" description="Disordered" evidence="1">
    <location>
        <begin position="451"/>
        <end position="517"/>
    </location>
</feature>